<comment type="caution">
    <text evidence="1">The sequence shown here is derived from an EMBL/GenBank/DDBJ whole genome shotgun (WGS) entry which is preliminary data.</text>
</comment>
<organism evidence="1 2">
    <name type="scientific">Sphingomonas colocasiae</name>
    <dbReference type="NCBI Taxonomy" id="1848973"/>
    <lineage>
        <taxon>Bacteria</taxon>
        <taxon>Pseudomonadati</taxon>
        <taxon>Pseudomonadota</taxon>
        <taxon>Alphaproteobacteria</taxon>
        <taxon>Sphingomonadales</taxon>
        <taxon>Sphingomonadaceae</taxon>
        <taxon>Sphingomonas</taxon>
    </lineage>
</organism>
<dbReference type="RefSeq" id="WP_222992147.1">
    <property type="nucleotide sequence ID" value="NZ_JAINVV010000011.1"/>
</dbReference>
<proteinExistence type="predicted"/>
<accession>A0ABS7PUK4</accession>
<gene>
    <name evidence="1" type="ORF">K7G82_22240</name>
</gene>
<sequence length="104" mass="11080">MAEHVSRSVGLGGDGDEIEAIEAVERAFGVTLDMADAPGWQTAGDVFASLLNALPIEARRPDLWTRFAVILCDRTGARPGEIDPASPLLARAMFNRGRTGGPFL</sequence>
<name>A0ABS7PUK4_9SPHN</name>
<reference evidence="1 2" key="1">
    <citation type="submission" date="2021-08" db="EMBL/GenBank/DDBJ databases">
        <authorList>
            <person name="Tuo L."/>
        </authorList>
    </citation>
    <scope>NUCLEOTIDE SEQUENCE [LARGE SCALE GENOMIC DNA]</scope>
    <source>
        <strain evidence="1 2">JCM 31229</strain>
    </source>
</reference>
<evidence type="ECO:0000313" key="1">
    <source>
        <dbReference type="EMBL" id="MBY8825040.1"/>
    </source>
</evidence>
<dbReference type="Proteomes" id="UP000706039">
    <property type="component" value="Unassembled WGS sequence"/>
</dbReference>
<keyword evidence="2" id="KW-1185">Reference proteome</keyword>
<protein>
    <submittedName>
        <fullName evidence="1">Uncharacterized protein</fullName>
    </submittedName>
</protein>
<dbReference type="EMBL" id="JAINVV010000011">
    <property type="protein sequence ID" value="MBY8825040.1"/>
    <property type="molecule type" value="Genomic_DNA"/>
</dbReference>
<evidence type="ECO:0000313" key="2">
    <source>
        <dbReference type="Proteomes" id="UP000706039"/>
    </source>
</evidence>